<evidence type="ECO:0000259" key="18">
    <source>
        <dbReference type="Pfam" id="PF04563"/>
    </source>
</evidence>
<dbReference type="GO" id="GO:0008270">
    <property type="term" value="F:zinc ion binding"/>
    <property type="evidence" value="ECO:0007669"/>
    <property type="project" value="UniProtKB-KW"/>
</dbReference>
<keyword evidence="4 13" id="KW-0808">Transferase</keyword>
<keyword evidence="8" id="KW-0862">Zinc</keyword>
<evidence type="ECO:0000259" key="16">
    <source>
        <dbReference type="Pfam" id="PF04560"/>
    </source>
</evidence>
<dbReference type="FunFam" id="3.90.1100.10:FF:000008">
    <property type="entry name" value="DNA-directed RNA polymerase subunit beta"/>
    <property type="match status" value="1"/>
</dbReference>
<dbReference type="EMBL" id="CAKM01000158">
    <property type="protein sequence ID" value="CCJ29126.1"/>
    <property type="molecule type" value="Genomic_DNA"/>
</dbReference>
<dbReference type="FunFam" id="2.40.270.10:FF:000011">
    <property type="entry name" value="DNA-directed RNA polymerase subunit beta"/>
    <property type="match status" value="1"/>
</dbReference>
<dbReference type="Pfam" id="PF00562">
    <property type="entry name" value="RNA_pol_Rpb2_6"/>
    <property type="match status" value="1"/>
</dbReference>
<dbReference type="STRING" id="1209962.L0P9P7"/>
<evidence type="ECO:0000256" key="11">
    <source>
        <dbReference type="ARBA" id="ARBA00047768"/>
    </source>
</evidence>
<comment type="subcellular location">
    <subcellularLocation>
        <location evidence="1">Nucleus</location>
        <location evidence="1">Nucleolus</location>
    </subcellularLocation>
</comment>
<dbReference type="InterPro" id="IPR007645">
    <property type="entry name" value="RNA_pol_Rpb2_3"/>
</dbReference>
<dbReference type="Pfam" id="PF06883">
    <property type="entry name" value="RNA_pol_Rpa2_4"/>
    <property type="match status" value="1"/>
</dbReference>
<comment type="catalytic activity">
    <reaction evidence="11">
        <text>RNA(n) + a ribonucleoside 5'-triphosphate = RNA(n+1) + diphosphate</text>
        <dbReference type="Rhea" id="RHEA:21248"/>
        <dbReference type="Rhea" id="RHEA-COMP:14527"/>
        <dbReference type="Rhea" id="RHEA-COMP:17342"/>
        <dbReference type="ChEBI" id="CHEBI:33019"/>
        <dbReference type="ChEBI" id="CHEBI:61557"/>
        <dbReference type="ChEBI" id="CHEBI:140395"/>
        <dbReference type="EC" id="2.7.7.6"/>
    </reaction>
    <physiologicalReaction direction="left-to-right" evidence="11">
        <dbReference type="Rhea" id="RHEA:21249"/>
    </physiologicalReaction>
</comment>
<keyword evidence="3 13" id="KW-0240">DNA-directed RNA polymerase</keyword>
<dbReference type="VEuPathDB" id="FungiDB:PNEJI1_003258-RB"/>
<dbReference type="Gene3D" id="2.40.270.10">
    <property type="entry name" value="DNA-directed RNA polymerase, subunit 2, domain 6"/>
    <property type="match status" value="1"/>
</dbReference>
<evidence type="ECO:0000256" key="3">
    <source>
        <dbReference type="ARBA" id="ARBA00022478"/>
    </source>
</evidence>
<feature type="domain" description="RNA polymerase beta subunit protrusion" evidence="18">
    <location>
        <begin position="32"/>
        <end position="415"/>
    </location>
</feature>
<dbReference type="SUPFAM" id="SSF64484">
    <property type="entry name" value="beta and beta-prime subunits of DNA dependent RNA-polymerase"/>
    <property type="match status" value="1"/>
</dbReference>
<dbReference type="FunCoup" id="L0P9P7">
    <property type="interactions" value="298"/>
</dbReference>
<dbReference type="PROSITE" id="PS01166">
    <property type="entry name" value="RNA_POL_BETA"/>
    <property type="match status" value="1"/>
</dbReference>
<dbReference type="Gene3D" id="3.90.1100.10">
    <property type="match status" value="2"/>
</dbReference>
<evidence type="ECO:0000256" key="13">
    <source>
        <dbReference type="RuleBase" id="RU363031"/>
    </source>
</evidence>
<feature type="domain" description="RNA polymerase Rpb2" evidence="16">
    <location>
        <begin position="1044"/>
        <end position="1166"/>
    </location>
</feature>
<reference evidence="21 22" key="1">
    <citation type="journal article" date="2012" name="MBio">
        <title>De novo assembly of the Pneumocystis jirovecii genome from a single bronchoalveolar lavage fluid specimen from a patient.</title>
        <authorList>
            <person name="Cisse O.H."/>
            <person name="Pagni M."/>
            <person name="Hauser P.M."/>
        </authorList>
    </citation>
    <scope>NUCLEOTIDE SEQUENCE [LARGE SCALE GENOMIC DNA]</scope>
    <source>
        <strain evidence="21 22">SE8</strain>
    </source>
</reference>
<dbReference type="InterPro" id="IPR015712">
    <property type="entry name" value="DNA-dir_RNA_pol_su2"/>
</dbReference>
<dbReference type="InterPro" id="IPR007120">
    <property type="entry name" value="DNA-dir_RNAP_su2_dom"/>
</dbReference>
<dbReference type="Proteomes" id="UP000010422">
    <property type="component" value="Unassembled WGS sequence"/>
</dbReference>
<keyword evidence="7" id="KW-0863">Zinc-finger</keyword>
<feature type="domain" description="DNA-directed RNA polymerase subunit 2 hybrid-binding" evidence="15">
    <location>
        <begin position="679"/>
        <end position="1042"/>
    </location>
</feature>
<proteinExistence type="inferred from homology"/>
<dbReference type="Pfam" id="PF04565">
    <property type="entry name" value="RNA_pol_Rpb2_3"/>
    <property type="match status" value="1"/>
</dbReference>
<dbReference type="Pfam" id="PF04560">
    <property type="entry name" value="RNA_pol_Rpb2_7"/>
    <property type="match status" value="1"/>
</dbReference>
<dbReference type="EC" id="2.7.7.6" evidence="13"/>
<evidence type="ECO:0000256" key="10">
    <source>
        <dbReference type="ARBA" id="ARBA00023242"/>
    </source>
</evidence>
<dbReference type="Pfam" id="PF04561">
    <property type="entry name" value="RNA_pol_Rpb2_2"/>
    <property type="match status" value="1"/>
</dbReference>
<dbReference type="InterPro" id="IPR037033">
    <property type="entry name" value="DNA-dir_RNAP_su2_hyb_sf"/>
</dbReference>
<dbReference type="Gene3D" id="3.90.1110.10">
    <property type="entry name" value="RNA polymerase Rpb2, domain 2"/>
    <property type="match status" value="1"/>
</dbReference>
<protein>
    <recommendedName>
        <fullName evidence="13">DNA-directed RNA polymerase subunit beta</fullName>
        <ecNumber evidence="13">2.7.7.6</ecNumber>
    </recommendedName>
</protein>
<sequence length="1198" mass="136016">MGIKNFNTLEKNALFRNPSKKKSAYPDLLAITEPHIKSFNALTDDQLLNLAVKDIGKKSVFDRKKAGLGNKLSFRIEEVQIAKPTLPTRERTCVNRKILPSEVWRLVEWGNRFCTYKARLLLKVAWSVNGEQEITDIKEFGQIPIMVKSNRCHIEKLSPADLIKSREESEELGGYFIVNGNEKIIRMLIIPRRNYVMALVRSSFLNKGTHYTKFGTQIRCVRPDETSHTNTLHYLSDGNCIFRFSWRKNEYLVPVVMILKALINTNDKEIFDSIVGKDKKDTILVDHVEILLRTYKNYELYNQKQTLQYLGEKFRVVLNVDEDLTHERVGQELLKKIVLVHLDNNYDKFRMLIFMIRKLYSLVFGQCCPDNPDSAQNQEILLGGFLYGMIIKEKIEDYLLSLRNTVIQDLRKPNNSVNFFDKKYISKLFQRVPNDIGSKLQYFLSTGNLVSSTGLDLQQTTGFTIIAEKLNFYRYLSHFRTVHRGAFFADVKSVTVRKLLPEAWGFICPVHTPDGAPCGLLNHLTSKCKIVTSNINVDSIPYLLVKLGVDPTSNMLGTEYSTVQLNGKIIGYCMHEVASRIAHLLRYWKTEKSHNIPLELEIGLIPKSEGGQYHGLYIFSSKSRMIRPVKYLPLNKEDFVGSFEQVYLNISLGSHFSKGVDTQYSHSEINTSNMFSILASLTPFSDFNQSPRNMYQCQMAKQTMGTPASSLRYRTDNKLYLLQTGQTPIVRSKTYDLYGLDNFPNGTNAIVAVISYTGYDMEDALVINKSSYERGFAYATIYKSEKVDLGQKRKKGEQIIYHFGFGNDKLHPKWLEKLDADGLPMIGVKLEEGDPLAAYFNETTGKTIIQEYHGTEDVFVEEVRLLGNDSGDMECQCIHIKLRIARPITIGDKFSSRHGQKGVCSQKWPAADMPFSESGIQPDIIINPHAFPSRMTIGMFIESMAGKAGALHGLIEDSTPFIFNEENTAADYFGKQLIKAGYAYNGSETFYSGITGDIMEVEIFVGIVYYQRLRHMVSDKFQVRTTGPVHSLTHQPVKGRKRAGGIRFGEMERDSIIAHGTAYILQDRLMNCSDYTQSWICKICGSILSLISSITTIGTGNTFNSNVRCYLCALEATGFENDSDIWQDSTGRKFKGGDNIAVIALPYVFKYLATELASMNVKLKLNLHYRQQKDHIATYGIIFALSLSIILALIHKAI</sequence>
<dbReference type="GO" id="GO:0032549">
    <property type="term" value="F:ribonucleoside binding"/>
    <property type="evidence" value="ECO:0007669"/>
    <property type="project" value="InterPro"/>
</dbReference>
<name>L0P9P7_PNEJI</name>
<dbReference type="Gene3D" id="2.40.50.150">
    <property type="match status" value="1"/>
</dbReference>
<evidence type="ECO:0000256" key="8">
    <source>
        <dbReference type="ARBA" id="ARBA00022833"/>
    </source>
</evidence>
<evidence type="ECO:0000256" key="12">
    <source>
        <dbReference type="RuleBase" id="RU000434"/>
    </source>
</evidence>
<accession>L0P9P7</accession>
<organism evidence="22">
    <name type="scientific">Pneumocystis jirovecii</name>
    <name type="common">Human pneumocystis pneumonia agent</name>
    <dbReference type="NCBI Taxonomy" id="42068"/>
    <lineage>
        <taxon>Eukaryota</taxon>
        <taxon>Fungi</taxon>
        <taxon>Dikarya</taxon>
        <taxon>Ascomycota</taxon>
        <taxon>Taphrinomycotina</taxon>
        <taxon>Pneumocystomycetes</taxon>
        <taxon>Pneumocystaceae</taxon>
        <taxon>Pneumocystis</taxon>
    </lineage>
</organism>
<comment type="function">
    <text evidence="13">DNA-dependent RNA polymerase catalyzes the transcription of DNA into RNA using the four ribonucleoside triphosphates as substrates.</text>
</comment>
<dbReference type="InterPro" id="IPR007642">
    <property type="entry name" value="RNA_pol_Rpb2_2"/>
</dbReference>
<feature type="domain" description="DNA-directed RNA polymerase I subunit RPA2" evidence="20">
    <location>
        <begin position="570"/>
        <end position="627"/>
    </location>
</feature>
<dbReference type="GO" id="GO:0003899">
    <property type="term" value="F:DNA-directed RNA polymerase activity"/>
    <property type="evidence" value="ECO:0007669"/>
    <property type="project" value="UniProtKB-EC"/>
</dbReference>
<evidence type="ECO:0000313" key="22">
    <source>
        <dbReference type="Proteomes" id="UP000010422"/>
    </source>
</evidence>
<keyword evidence="14" id="KW-0472">Membrane</keyword>
<evidence type="ECO:0000256" key="2">
    <source>
        <dbReference type="ARBA" id="ARBA00006835"/>
    </source>
</evidence>
<evidence type="ECO:0000256" key="5">
    <source>
        <dbReference type="ARBA" id="ARBA00022695"/>
    </source>
</evidence>
<evidence type="ECO:0000259" key="17">
    <source>
        <dbReference type="Pfam" id="PF04561"/>
    </source>
</evidence>
<dbReference type="GO" id="GO:0005730">
    <property type="term" value="C:nucleolus"/>
    <property type="evidence" value="ECO:0007669"/>
    <property type="project" value="UniProtKB-SubCell"/>
</dbReference>
<feature type="domain" description="RNA polymerase Rpb2" evidence="17">
    <location>
        <begin position="217"/>
        <end position="380"/>
    </location>
</feature>
<dbReference type="InterPro" id="IPR014724">
    <property type="entry name" value="RNA_pol_RPB2_OB-fold"/>
</dbReference>
<keyword evidence="6" id="KW-0479">Metal-binding</keyword>
<dbReference type="CDD" id="cd00653">
    <property type="entry name" value="RNA_pol_B_RPB2"/>
    <property type="match status" value="1"/>
</dbReference>
<dbReference type="InterPro" id="IPR007121">
    <property type="entry name" value="RNA_pol_bsu_CS"/>
</dbReference>
<dbReference type="Pfam" id="PF04563">
    <property type="entry name" value="RNA_pol_Rpb2_1"/>
    <property type="match status" value="1"/>
</dbReference>
<gene>
    <name evidence="21" type="ORF">PNEJI1_003258-RB</name>
</gene>
<evidence type="ECO:0000259" key="15">
    <source>
        <dbReference type="Pfam" id="PF00562"/>
    </source>
</evidence>
<dbReference type="GO" id="GO:0000428">
    <property type="term" value="C:DNA-directed RNA polymerase complex"/>
    <property type="evidence" value="ECO:0007669"/>
    <property type="project" value="UniProtKB-KW"/>
</dbReference>
<dbReference type="FunFam" id="3.90.1110.10:FF:000007">
    <property type="entry name" value="DNA-directed RNA polymerase subunit beta"/>
    <property type="match status" value="1"/>
</dbReference>
<evidence type="ECO:0000256" key="9">
    <source>
        <dbReference type="ARBA" id="ARBA00023163"/>
    </source>
</evidence>
<dbReference type="InterPro" id="IPR007644">
    <property type="entry name" value="RNA_pol_bsu_protrusion"/>
</dbReference>
<evidence type="ECO:0000313" key="21">
    <source>
        <dbReference type="EMBL" id="CCJ29126.1"/>
    </source>
</evidence>
<feature type="domain" description="RNA polymerase Rpb2" evidence="19">
    <location>
        <begin position="466"/>
        <end position="530"/>
    </location>
</feature>
<keyword evidence="9 13" id="KW-0804">Transcription</keyword>
<dbReference type="FunFam" id="2.40.50.150:FF:000004">
    <property type="entry name" value="DNA-directed RNA polymerase subunit beta"/>
    <property type="match status" value="1"/>
</dbReference>
<keyword evidence="14" id="KW-1133">Transmembrane helix</keyword>
<dbReference type="InterPro" id="IPR037034">
    <property type="entry name" value="RNA_pol_Rpb2_2_sf"/>
</dbReference>
<evidence type="ECO:0000256" key="4">
    <source>
        <dbReference type="ARBA" id="ARBA00022679"/>
    </source>
</evidence>
<dbReference type="GO" id="GO:0003677">
    <property type="term" value="F:DNA binding"/>
    <property type="evidence" value="ECO:0007669"/>
    <property type="project" value="InterPro"/>
</dbReference>
<dbReference type="FunFam" id="2.40.270.10:FF:000006">
    <property type="entry name" value="DNA-directed RNA polymerase subunit beta"/>
    <property type="match status" value="1"/>
</dbReference>
<dbReference type="FunFam" id="3.90.1100.10:FF:000016">
    <property type="entry name" value="DNA-directed RNA polymerase subunit beta"/>
    <property type="match status" value="1"/>
</dbReference>
<evidence type="ECO:0000259" key="20">
    <source>
        <dbReference type="Pfam" id="PF06883"/>
    </source>
</evidence>
<evidence type="ECO:0000256" key="14">
    <source>
        <dbReference type="SAM" id="Phobius"/>
    </source>
</evidence>
<evidence type="ECO:0000256" key="7">
    <source>
        <dbReference type="ARBA" id="ARBA00022771"/>
    </source>
</evidence>
<feature type="transmembrane region" description="Helical" evidence="14">
    <location>
        <begin position="1176"/>
        <end position="1194"/>
    </location>
</feature>
<dbReference type="Gene3D" id="3.90.1800.10">
    <property type="entry name" value="RNA polymerase alpha subunit dimerisation domain"/>
    <property type="match status" value="1"/>
</dbReference>
<comment type="caution">
    <text evidence="21">The sequence shown here is derived from an EMBL/GenBank/DDBJ whole genome shotgun (WGS) entry which is preliminary data.</text>
</comment>
<keyword evidence="5 13" id="KW-0548">Nucleotidyltransferase</keyword>
<dbReference type="InterPro" id="IPR009674">
    <property type="entry name" value="Rpa2_dom_4"/>
</dbReference>
<dbReference type="InParanoid" id="L0P9P7"/>
<evidence type="ECO:0000256" key="1">
    <source>
        <dbReference type="ARBA" id="ARBA00004604"/>
    </source>
</evidence>
<keyword evidence="14" id="KW-0812">Transmembrane</keyword>
<dbReference type="PANTHER" id="PTHR20856">
    <property type="entry name" value="DNA-DIRECTED RNA POLYMERASE I SUBUNIT 2"/>
    <property type="match status" value="1"/>
</dbReference>
<keyword evidence="10" id="KW-0539">Nucleus</keyword>
<comment type="similarity">
    <text evidence="2 12">Belongs to the RNA polymerase beta chain family.</text>
</comment>
<evidence type="ECO:0000259" key="19">
    <source>
        <dbReference type="Pfam" id="PF04565"/>
    </source>
</evidence>
<evidence type="ECO:0000256" key="6">
    <source>
        <dbReference type="ARBA" id="ARBA00022723"/>
    </source>
</evidence>
<dbReference type="InterPro" id="IPR007641">
    <property type="entry name" value="RNA_pol_Rpb2_7"/>
</dbReference>
<dbReference type="AlphaFoldDB" id="L0P9P7"/>
<dbReference type="GO" id="GO:0006362">
    <property type="term" value="P:transcription elongation by RNA polymerase I"/>
    <property type="evidence" value="ECO:0007669"/>
    <property type="project" value="UniProtKB-ARBA"/>
</dbReference>